<feature type="domain" description="Glutamine amidotransferase" evidence="1">
    <location>
        <begin position="43"/>
        <end position="160"/>
    </location>
</feature>
<dbReference type="PANTHER" id="PTHR42695">
    <property type="entry name" value="GLUTAMINE AMIDOTRANSFERASE YLR126C-RELATED"/>
    <property type="match status" value="1"/>
</dbReference>
<proteinExistence type="predicted"/>
<reference evidence="2" key="1">
    <citation type="submission" date="2020-05" db="EMBL/GenBank/DDBJ databases">
        <title>Phylogenomic resolution of chytrid fungi.</title>
        <authorList>
            <person name="Stajich J.E."/>
            <person name="Amses K."/>
            <person name="Simmons R."/>
            <person name="Seto K."/>
            <person name="Myers J."/>
            <person name="Bonds A."/>
            <person name="Quandt C.A."/>
            <person name="Barry K."/>
            <person name="Liu P."/>
            <person name="Grigoriev I."/>
            <person name="Longcore J.E."/>
            <person name="James T.Y."/>
        </authorList>
    </citation>
    <scope>NUCLEOTIDE SEQUENCE</scope>
    <source>
        <strain evidence="2">PLAUS21</strain>
    </source>
</reference>
<accession>A0AAD5UJQ6</accession>
<evidence type="ECO:0000313" key="2">
    <source>
        <dbReference type="EMBL" id="KAJ3257120.1"/>
    </source>
</evidence>
<dbReference type="SUPFAM" id="SSF52317">
    <property type="entry name" value="Class I glutamine amidotransferase-like"/>
    <property type="match status" value="1"/>
</dbReference>
<evidence type="ECO:0000313" key="3">
    <source>
        <dbReference type="Proteomes" id="UP001210925"/>
    </source>
</evidence>
<dbReference type="GO" id="GO:0005634">
    <property type="term" value="C:nucleus"/>
    <property type="evidence" value="ECO:0007669"/>
    <property type="project" value="TreeGrafter"/>
</dbReference>
<dbReference type="Proteomes" id="UP001210925">
    <property type="component" value="Unassembled WGS sequence"/>
</dbReference>
<dbReference type="GO" id="GO:0005829">
    <property type="term" value="C:cytosol"/>
    <property type="evidence" value="ECO:0007669"/>
    <property type="project" value="TreeGrafter"/>
</dbReference>
<dbReference type="InterPro" id="IPR029062">
    <property type="entry name" value="Class_I_gatase-like"/>
</dbReference>
<dbReference type="EMBL" id="JADGKB010000042">
    <property type="protein sequence ID" value="KAJ3257120.1"/>
    <property type="molecule type" value="Genomic_DNA"/>
</dbReference>
<dbReference type="CDD" id="cd01741">
    <property type="entry name" value="GATase1_1"/>
    <property type="match status" value="1"/>
</dbReference>
<dbReference type="PANTHER" id="PTHR42695:SF5">
    <property type="entry name" value="GLUTAMINE AMIDOTRANSFERASE YLR126C-RELATED"/>
    <property type="match status" value="1"/>
</dbReference>
<gene>
    <name evidence="2" type="ORF">HK103_004948</name>
</gene>
<dbReference type="PROSITE" id="PS51273">
    <property type="entry name" value="GATASE_TYPE_1"/>
    <property type="match status" value="1"/>
</dbReference>
<dbReference type="InterPro" id="IPR044992">
    <property type="entry name" value="ChyE-like"/>
</dbReference>
<evidence type="ECO:0000259" key="1">
    <source>
        <dbReference type="Pfam" id="PF00117"/>
    </source>
</evidence>
<sequence>MIQMFSELFGNLTAFDVTKEEYPSNPADFDLFIITGSKFSCYENLPWITKLKEFVKRHDDGPIKFFGVCFGHQIIAEALGGKVLPNAKGWEIGWISMELNEQGQRILSRDKIAIQSMHKDHVVQVPPGFTVLGGTELAPVQCMFKPLKYFTIQGHPEFTAAYTSALINMRLKSGIFSPELVSSLPDINQQLDSKWFANVVPKLLQ</sequence>
<dbReference type="Pfam" id="PF00117">
    <property type="entry name" value="GATase"/>
    <property type="match status" value="1"/>
</dbReference>
<comment type="caution">
    <text evidence="2">The sequence shown here is derived from an EMBL/GenBank/DDBJ whole genome shotgun (WGS) entry which is preliminary data.</text>
</comment>
<organism evidence="2 3">
    <name type="scientific">Boothiomyces macroporosus</name>
    <dbReference type="NCBI Taxonomy" id="261099"/>
    <lineage>
        <taxon>Eukaryota</taxon>
        <taxon>Fungi</taxon>
        <taxon>Fungi incertae sedis</taxon>
        <taxon>Chytridiomycota</taxon>
        <taxon>Chytridiomycota incertae sedis</taxon>
        <taxon>Chytridiomycetes</taxon>
        <taxon>Rhizophydiales</taxon>
        <taxon>Terramycetaceae</taxon>
        <taxon>Boothiomyces</taxon>
    </lineage>
</organism>
<dbReference type="InterPro" id="IPR017926">
    <property type="entry name" value="GATASE"/>
</dbReference>
<protein>
    <recommendedName>
        <fullName evidence="1">Glutamine amidotransferase domain-containing protein</fullName>
    </recommendedName>
</protein>
<name>A0AAD5UJQ6_9FUNG</name>
<keyword evidence="3" id="KW-1185">Reference proteome</keyword>
<dbReference type="Gene3D" id="3.40.50.880">
    <property type="match status" value="1"/>
</dbReference>
<dbReference type="AlphaFoldDB" id="A0AAD5UJQ6"/>